<evidence type="ECO:0000313" key="15">
    <source>
        <dbReference type="Proteomes" id="UP000245288"/>
    </source>
</evidence>
<evidence type="ECO:0000256" key="11">
    <source>
        <dbReference type="ARBA" id="ARBA00031800"/>
    </source>
</evidence>
<keyword evidence="15" id="KW-1185">Reference proteome</keyword>
<dbReference type="InterPro" id="IPR047001">
    <property type="entry name" value="MnmG_C_subdom"/>
</dbReference>
<dbReference type="GO" id="GO:0030488">
    <property type="term" value="P:tRNA methylation"/>
    <property type="evidence" value="ECO:0007669"/>
    <property type="project" value="TreeGrafter"/>
</dbReference>
<organism evidence="14 15">
    <name type="scientific">Eubacterium ramulus</name>
    <dbReference type="NCBI Taxonomy" id="39490"/>
    <lineage>
        <taxon>Bacteria</taxon>
        <taxon>Bacillati</taxon>
        <taxon>Bacillota</taxon>
        <taxon>Clostridia</taxon>
        <taxon>Eubacteriales</taxon>
        <taxon>Eubacteriaceae</taxon>
        <taxon>Eubacterium</taxon>
    </lineage>
</organism>
<comment type="caution">
    <text evidence="14">The sequence shown here is derived from an EMBL/GenBank/DDBJ whole genome shotgun (WGS) entry which is preliminary data.</text>
</comment>
<keyword evidence="8 12" id="KW-0274">FAD</keyword>
<dbReference type="SUPFAM" id="SSF51905">
    <property type="entry name" value="FAD/NAD(P)-binding domain"/>
    <property type="match status" value="1"/>
</dbReference>
<comment type="cofactor">
    <cofactor evidence="1 12">
        <name>FAD</name>
        <dbReference type="ChEBI" id="CHEBI:57692"/>
    </cofactor>
</comment>
<evidence type="ECO:0000313" key="14">
    <source>
        <dbReference type="EMBL" id="PWE86639.1"/>
    </source>
</evidence>
<dbReference type="GO" id="GO:0002098">
    <property type="term" value="P:tRNA wobble uridine modification"/>
    <property type="evidence" value="ECO:0007669"/>
    <property type="project" value="InterPro"/>
</dbReference>
<evidence type="ECO:0000256" key="6">
    <source>
        <dbReference type="ARBA" id="ARBA00022630"/>
    </source>
</evidence>
<dbReference type="GO" id="GO:0050660">
    <property type="term" value="F:flavin adenine dinucleotide binding"/>
    <property type="evidence" value="ECO:0007669"/>
    <property type="project" value="UniProtKB-UniRule"/>
</dbReference>
<keyword evidence="9 12" id="KW-0520">NAD</keyword>
<evidence type="ECO:0000256" key="10">
    <source>
        <dbReference type="ARBA" id="ARBA00025948"/>
    </source>
</evidence>
<dbReference type="FunFam" id="1.10.10.1800:FF:000001">
    <property type="entry name" value="tRNA uridine 5-carboxymethylaminomethyl modification enzyme MnmG"/>
    <property type="match status" value="1"/>
</dbReference>
<dbReference type="HAMAP" id="MF_00129">
    <property type="entry name" value="MnmG_GidA"/>
    <property type="match status" value="1"/>
</dbReference>
<evidence type="ECO:0000256" key="8">
    <source>
        <dbReference type="ARBA" id="ARBA00022827"/>
    </source>
</evidence>
<dbReference type="Gene3D" id="1.10.10.1800">
    <property type="entry name" value="tRNA uridine 5-carboxymethylaminomethyl modification enzyme MnmG/GidA"/>
    <property type="match status" value="1"/>
</dbReference>
<comment type="subcellular location">
    <subcellularLocation>
        <location evidence="12">Cytoplasm</location>
    </subcellularLocation>
</comment>
<dbReference type="RefSeq" id="WP_109215665.1">
    <property type="nucleotide sequence ID" value="NZ_CAJLEE010000096.1"/>
</dbReference>
<evidence type="ECO:0000256" key="7">
    <source>
        <dbReference type="ARBA" id="ARBA00022694"/>
    </source>
</evidence>
<dbReference type="Gene3D" id="3.50.50.60">
    <property type="entry name" value="FAD/NAD(P)-binding domain"/>
    <property type="match status" value="2"/>
</dbReference>
<sequence length="635" mass="71396">MPVIKENYDVCIVGAGHAGCEAALACARLGLETILFTISIESVAMMPCNPNIGGSSKGHLVREIDALGGEMGVNIDHTFIQSKMLNKSKGPAVHSLRAQADKADYSARMRQVLQNTDHLTLRQAEVTELMVEDKQIRGVKTFSGAEYYAKAVVLCTGTYLKARCLYGDVVNHTGPNGLQAANHLTDSLVANGVEMFRFKTGTPARIDRRSVDFSKMQEQLGDERVVPFSFTTNPDDVQIDQVSCWLTYTNEKTHEIIRENLSRSPLFSGMIEGTGPRYCPSIEDKVVKFADKNRHQVFIEPEGIHTNEMYIGGMSSSLPEDVQYAMYHTVPGLENVKIVRNAYAIEYDCINPRQLYPSLEFKEISGLFSGGQFNGSSGYEEAAAQGLIAGINAAMKVKGREPLILDRSESYIGVLIDDLVTKENHEPYRMMTSRAEYRLLLRQDNADLRLTRHGYEVGLIPQERYDYVVKKEQLIEEEVQRVENVHLGASAPVQKLMAEYNSQPLNTGTSLAELIRRPELNYDVLAPIDPERPELTEDVREQVNINIKYDGYIKRQIKQVKQFKKLESKKLPPNFDYNQISGLRMEAQQKLNLYQPISIGQASRISGVSPADISVILVYLEQLHYQQKKEQEQDK</sequence>
<dbReference type="OrthoDB" id="9815560at2"/>
<dbReference type="PANTHER" id="PTHR11806">
    <property type="entry name" value="GLUCOSE INHIBITED DIVISION PROTEIN A"/>
    <property type="match status" value="1"/>
</dbReference>
<name>A0A2V1JRA1_EUBRA</name>
<feature type="binding site" evidence="12">
    <location>
        <begin position="275"/>
        <end position="289"/>
    </location>
    <ligand>
        <name>NAD(+)</name>
        <dbReference type="ChEBI" id="CHEBI:57540"/>
    </ligand>
</feature>
<evidence type="ECO:0000256" key="1">
    <source>
        <dbReference type="ARBA" id="ARBA00001974"/>
    </source>
</evidence>
<evidence type="ECO:0000259" key="13">
    <source>
        <dbReference type="SMART" id="SM01228"/>
    </source>
</evidence>
<comment type="subunit">
    <text evidence="10 12">Homodimer. Heterotetramer of two MnmE and two MnmG subunits.</text>
</comment>
<comment type="function">
    <text evidence="2 12">NAD-binding protein involved in the addition of a carboxymethylaminomethyl (cmnm) group at the wobble position (U34) of certain tRNAs, forming tRNA-cmnm(5)s(2)U34.</text>
</comment>
<protein>
    <recommendedName>
        <fullName evidence="4 12">tRNA uridine 5-carboxymethylaminomethyl modification enzyme MnmG</fullName>
    </recommendedName>
    <alternativeName>
        <fullName evidence="11 12">Glucose-inhibited division protein A</fullName>
    </alternativeName>
</protein>
<feature type="domain" description="tRNA uridine 5-carboxymethylaminomethyl modification enzyme C-terminal subdomain" evidence="13">
    <location>
        <begin position="547"/>
        <end position="618"/>
    </location>
</feature>
<keyword evidence="6 12" id="KW-0285">Flavoprotein</keyword>
<dbReference type="InterPro" id="IPR026904">
    <property type="entry name" value="MnmG_C"/>
</dbReference>
<dbReference type="Pfam" id="PF13932">
    <property type="entry name" value="SAM_GIDA_C"/>
    <property type="match status" value="1"/>
</dbReference>
<dbReference type="AlphaFoldDB" id="A0A2V1JRA1"/>
<evidence type="ECO:0000256" key="12">
    <source>
        <dbReference type="HAMAP-Rule" id="MF_00129"/>
    </source>
</evidence>
<evidence type="ECO:0000256" key="3">
    <source>
        <dbReference type="ARBA" id="ARBA00007653"/>
    </source>
</evidence>
<dbReference type="FunFam" id="1.10.150.570:FF:000001">
    <property type="entry name" value="tRNA uridine 5-carboxymethylaminomethyl modification enzyme MnmG"/>
    <property type="match status" value="1"/>
</dbReference>
<dbReference type="InterPro" id="IPR040131">
    <property type="entry name" value="MnmG_N"/>
</dbReference>
<dbReference type="SMART" id="SM01228">
    <property type="entry name" value="GIDA_assoc_3"/>
    <property type="match status" value="1"/>
</dbReference>
<evidence type="ECO:0000256" key="2">
    <source>
        <dbReference type="ARBA" id="ARBA00003717"/>
    </source>
</evidence>
<dbReference type="InterPro" id="IPR002218">
    <property type="entry name" value="MnmG-rel"/>
</dbReference>
<dbReference type="EMBL" id="JRFU01000093">
    <property type="protein sequence ID" value="PWE86639.1"/>
    <property type="molecule type" value="Genomic_DNA"/>
</dbReference>
<dbReference type="FunFam" id="3.50.50.60:FF:000002">
    <property type="entry name" value="tRNA uridine 5-carboxymethylaminomethyl modification enzyme MnmG"/>
    <property type="match status" value="1"/>
</dbReference>
<reference evidence="14 15" key="1">
    <citation type="submission" date="2014-09" db="EMBL/GenBank/DDBJ databases">
        <title>Butyrate-producing bacteria isolated from human gut.</title>
        <authorList>
            <person name="Zhang Q."/>
            <person name="Zhao L."/>
        </authorList>
    </citation>
    <scope>NUCLEOTIDE SEQUENCE [LARGE SCALE GENOMIC DNA]</scope>
    <source>
        <strain evidence="14 15">21</strain>
    </source>
</reference>
<feature type="binding site" evidence="12">
    <location>
        <begin position="14"/>
        <end position="19"/>
    </location>
    <ligand>
        <name>FAD</name>
        <dbReference type="ChEBI" id="CHEBI:57692"/>
    </ligand>
</feature>
<dbReference type="PRINTS" id="PR00411">
    <property type="entry name" value="PNDRDTASEI"/>
</dbReference>
<dbReference type="InterPro" id="IPR036188">
    <property type="entry name" value="FAD/NAD-bd_sf"/>
</dbReference>
<proteinExistence type="inferred from homology"/>
<dbReference type="NCBIfam" id="TIGR00136">
    <property type="entry name" value="mnmG_gidA"/>
    <property type="match status" value="1"/>
</dbReference>
<comment type="similarity">
    <text evidence="3 12">Belongs to the MnmG family.</text>
</comment>
<dbReference type="Gene3D" id="1.10.150.570">
    <property type="entry name" value="GidA associated domain, C-terminal subdomain"/>
    <property type="match status" value="1"/>
</dbReference>
<comment type="caution">
    <text evidence="12">Lacks conserved residue(s) required for the propagation of feature annotation.</text>
</comment>
<evidence type="ECO:0000256" key="4">
    <source>
        <dbReference type="ARBA" id="ARBA00020461"/>
    </source>
</evidence>
<dbReference type="PANTHER" id="PTHR11806:SF0">
    <property type="entry name" value="PROTEIN MTO1 HOMOLOG, MITOCHONDRIAL"/>
    <property type="match status" value="1"/>
</dbReference>
<gene>
    <name evidence="12" type="primary">mnmG</name>
    <name evidence="12" type="synonym">gidA</name>
    <name evidence="14" type="ORF">LG34_08640</name>
</gene>
<dbReference type="GO" id="GO:0005829">
    <property type="term" value="C:cytosol"/>
    <property type="evidence" value="ECO:0007669"/>
    <property type="project" value="TreeGrafter"/>
</dbReference>
<evidence type="ECO:0000256" key="5">
    <source>
        <dbReference type="ARBA" id="ARBA00022490"/>
    </source>
</evidence>
<accession>A0A2V1JRA1</accession>
<dbReference type="InterPro" id="IPR049312">
    <property type="entry name" value="GIDA_C_N"/>
</dbReference>
<dbReference type="InterPro" id="IPR044920">
    <property type="entry name" value="MnmG_C_subdom_sf"/>
</dbReference>
<dbReference type="Pfam" id="PF01134">
    <property type="entry name" value="GIDA"/>
    <property type="match status" value="1"/>
</dbReference>
<dbReference type="InterPro" id="IPR020595">
    <property type="entry name" value="MnmG-rel_CS"/>
</dbReference>
<evidence type="ECO:0000256" key="9">
    <source>
        <dbReference type="ARBA" id="ARBA00023027"/>
    </source>
</evidence>
<dbReference type="Pfam" id="PF21680">
    <property type="entry name" value="GIDA_C_1st"/>
    <property type="match status" value="1"/>
</dbReference>
<dbReference type="Proteomes" id="UP000245288">
    <property type="component" value="Unassembled WGS sequence"/>
</dbReference>
<dbReference type="PROSITE" id="PS01280">
    <property type="entry name" value="GIDA_1"/>
    <property type="match status" value="1"/>
</dbReference>
<keyword evidence="7 12" id="KW-0819">tRNA processing</keyword>
<dbReference type="InterPro" id="IPR004416">
    <property type="entry name" value="MnmG"/>
</dbReference>
<keyword evidence="5 12" id="KW-0963">Cytoplasm</keyword>